<protein>
    <submittedName>
        <fullName evidence="1">Uncharacterized protein</fullName>
    </submittedName>
</protein>
<proteinExistence type="predicted"/>
<dbReference type="RefSeq" id="WP_151867276.1">
    <property type="nucleotide sequence ID" value="NZ_WBZB01000071.1"/>
</dbReference>
<organism evidence="1 2">
    <name type="scientific">Alkaliphilus serpentinus</name>
    <dbReference type="NCBI Taxonomy" id="1482731"/>
    <lineage>
        <taxon>Bacteria</taxon>
        <taxon>Bacillati</taxon>
        <taxon>Bacillota</taxon>
        <taxon>Clostridia</taxon>
        <taxon>Peptostreptococcales</taxon>
        <taxon>Natronincolaceae</taxon>
        <taxon>Alkaliphilus</taxon>
    </lineage>
</organism>
<reference evidence="1 2" key="1">
    <citation type="submission" date="2019-10" db="EMBL/GenBank/DDBJ databases">
        <title>Alkaliphilus serpentinus sp. nov. and Alkaliphilus pronyensis sp. nov., two novel anaerobic alkaliphilic species isolated from the serpentinized-hosted hydrothermal field of the Prony Bay (New Caledonia).</title>
        <authorList>
            <person name="Postec A."/>
        </authorList>
    </citation>
    <scope>NUCLEOTIDE SEQUENCE [LARGE SCALE GENOMIC DNA]</scope>
    <source>
        <strain evidence="1 2">LacT</strain>
    </source>
</reference>
<evidence type="ECO:0000313" key="1">
    <source>
        <dbReference type="EMBL" id="KAB3524894.1"/>
    </source>
</evidence>
<dbReference type="EMBL" id="WBZB01000071">
    <property type="protein sequence ID" value="KAB3524894.1"/>
    <property type="molecule type" value="Genomic_DNA"/>
</dbReference>
<dbReference type="AlphaFoldDB" id="A0A833HL42"/>
<dbReference type="Proteomes" id="UP000465601">
    <property type="component" value="Unassembled WGS sequence"/>
</dbReference>
<comment type="caution">
    <text evidence="1">The sequence shown here is derived from an EMBL/GenBank/DDBJ whole genome shotgun (WGS) entry which is preliminary data.</text>
</comment>
<keyword evidence="2" id="KW-1185">Reference proteome</keyword>
<gene>
    <name evidence="1" type="ORF">F8153_15585</name>
</gene>
<accession>A0A833HL42</accession>
<name>A0A833HL42_9FIRM</name>
<sequence length="116" mass="13441">MTGQRSINILFEPIINSLLRDLFDICTEECDRVIGEKYWNDEHSAQENISRFKVGDEKATKSSILIIESKEKVCRHGFNMEKFGGCPLNNYEFKFCNIAELLTITQTILNSNREMD</sequence>
<evidence type="ECO:0000313" key="2">
    <source>
        <dbReference type="Proteomes" id="UP000465601"/>
    </source>
</evidence>